<feature type="region of interest" description="Disordered" evidence="1">
    <location>
        <begin position="273"/>
        <end position="293"/>
    </location>
</feature>
<feature type="region of interest" description="Disordered" evidence="1">
    <location>
        <begin position="1"/>
        <end position="85"/>
    </location>
</feature>
<organism evidence="2 3">
    <name type="scientific">Monilinia laxa</name>
    <name type="common">Brown rot fungus</name>
    <name type="synonym">Sclerotinia laxa</name>
    <dbReference type="NCBI Taxonomy" id="61186"/>
    <lineage>
        <taxon>Eukaryota</taxon>
        <taxon>Fungi</taxon>
        <taxon>Dikarya</taxon>
        <taxon>Ascomycota</taxon>
        <taxon>Pezizomycotina</taxon>
        <taxon>Leotiomycetes</taxon>
        <taxon>Helotiales</taxon>
        <taxon>Sclerotiniaceae</taxon>
        <taxon>Monilinia</taxon>
    </lineage>
</organism>
<feature type="compositionally biased region" description="Basic and acidic residues" evidence="1">
    <location>
        <begin position="401"/>
        <end position="414"/>
    </location>
</feature>
<proteinExistence type="predicted"/>
<reference evidence="2 3" key="1">
    <citation type="submission" date="2019-06" db="EMBL/GenBank/DDBJ databases">
        <title>Genome Sequence of the Brown Rot Fungal Pathogen Monilinia laxa.</title>
        <authorList>
            <person name="De Miccolis Angelini R.M."/>
            <person name="Landi L."/>
            <person name="Abate D."/>
            <person name="Pollastro S."/>
            <person name="Romanazzi G."/>
            <person name="Faretra F."/>
        </authorList>
    </citation>
    <scope>NUCLEOTIDE SEQUENCE [LARGE SCALE GENOMIC DNA]</scope>
    <source>
        <strain evidence="2 3">Mlax316</strain>
    </source>
</reference>
<feature type="region of interest" description="Disordered" evidence="1">
    <location>
        <begin position="401"/>
        <end position="421"/>
    </location>
</feature>
<name>A0A5N6KCL0_MONLA</name>
<keyword evidence="3" id="KW-1185">Reference proteome</keyword>
<evidence type="ECO:0000313" key="2">
    <source>
        <dbReference type="EMBL" id="KAB8301179.1"/>
    </source>
</evidence>
<comment type="caution">
    <text evidence="2">The sequence shown here is derived from an EMBL/GenBank/DDBJ whole genome shotgun (WGS) entry which is preliminary data.</text>
</comment>
<dbReference type="EMBL" id="VIGI01000004">
    <property type="protein sequence ID" value="KAB8301179.1"/>
    <property type="molecule type" value="Genomic_DNA"/>
</dbReference>
<dbReference type="GO" id="GO:0005682">
    <property type="term" value="C:U5 snRNP"/>
    <property type="evidence" value="ECO:0007669"/>
    <property type="project" value="InterPro"/>
</dbReference>
<feature type="compositionally biased region" description="Basic and acidic residues" evidence="1">
    <location>
        <begin position="12"/>
        <end position="37"/>
    </location>
</feature>
<dbReference type="OrthoDB" id="331341at2759"/>
<feature type="region of interest" description="Disordered" evidence="1">
    <location>
        <begin position="170"/>
        <end position="227"/>
    </location>
</feature>
<feature type="compositionally biased region" description="Acidic residues" evidence="1">
    <location>
        <begin position="197"/>
        <end position="220"/>
    </location>
</feature>
<evidence type="ECO:0000256" key="1">
    <source>
        <dbReference type="SAM" id="MobiDB-lite"/>
    </source>
</evidence>
<protein>
    <recommendedName>
        <fullName evidence="4">GYF domain-containing protein</fullName>
    </recommendedName>
</protein>
<dbReference type="AlphaFoldDB" id="A0A5N6KCL0"/>
<gene>
    <name evidence="2" type="ORF">EYC80_003074</name>
</gene>
<dbReference type="Proteomes" id="UP000326757">
    <property type="component" value="Unassembled WGS sequence"/>
</dbReference>
<evidence type="ECO:0000313" key="3">
    <source>
        <dbReference type="Proteomes" id="UP000326757"/>
    </source>
</evidence>
<dbReference type="PANTHER" id="PTHR13138">
    <property type="entry name" value="PROTEIN LIN1"/>
    <property type="match status" value="1"/>
</dbReference>
<accession>A0A5N6KCL0</accession>
<evidence type="ECO:0008006" key="4">
    <source>
        <dbReference type="Google" id="ProtNLM"/>
    </source>
</evidence>
<dbReference type="PANTHER" id="PTHR13138:SF3">
    <property type="entry name" value="CD2 ANTIGEN CYTOPLASMIC TAIL-BINDING PROTEIN 2"/>
    <property type="match status" value="1"/>
</dbReference>
<sequence>MSSKYAAARPKRAGEEFARSHRNENEDGPSKKPKFDLRNPSALVADEPDEDAVLDADVIGSRGTGTKRGAVNIDGYDSDSDNEGFDARADERARGKKGEVNLAEALDEYSKEKSGSTNGKVDIEDDDADMFADLEDEFAGGDENESELKARKKGKEVRFLKEDEIEGQVLGSKSGGHISGNFALDPKGKLSTHAMDDQESSDDEEDAVLAAQEEDVDEEVGAGGLKRNAPKVDAFNMKAEQEEGKFDANGNFVRNAADRDAVHDSWLEGISKKEMKKAAEAHEKREEERRQKRLEDDAMLLSDILRTLILRLDKGETVLEALARLGKGQAKSKKIPRWKLKKQLRKDDSMDVDSGKAEDPEQIRIREAINAITGAADQLLIRGQTDVYEQEREMLVRQYRRETGEEWAEPPREADMDEDGSTKAIKMWEYRWTDGRDGAAKQGPFDGE</sequence>
<dbReference type="InterPro" id="IPR039905">
    <property type="entry name" value="CD2BP2/Lin1"/>
</dbReference>